<feature type="region of interest" description="Disordered" evidence="1">
    <location>
        <begin position="106"/>
        <end position="138"/>
    </location>
</feature>
<reference evidence="4 5" key="1">
    <citation type="journal article" date="2019" name="Nat. Commun.">
        <title>A new type of DNA phosphorothioation-based antiviral system in archaea.</title>
        <authorList>
            <person name="Xiong L."/>
            <person name="Liu S."/>
            <person name="Chen S."/>
            <person name="Xiao Y."/>
            <person name="Zhu B."/>
            <person name="Gao Y."/>
            <person name="Zhang Y."/>
            <person name="Chen B."/>
            <person name="Luo J."/>
            <person name="Deng Z."/>
            <person name="Chen X."/>
            <person name="Wang L."/>
            <person name="Chen S."/>
        </authorList>
    </citation>
    <scope>NUCLEOTIDE SEQUENCE [LARGE SCALE GENOMIC DNA]</scope>
    <source>
        <strain evidence="4 5">CBA1105</strain>
    </source>
</reference>
<name>A0A4D6H9D9_9EURY</name>
<feature type="compositionally biased region" description="Basic and acidic residues" evidence="1">
    <location>
        <begin position="124"/>
        <end position="138"/>
    </location>
</feature>
<accession>A0A4D6H9D9</accession>
<dbReference type="GeneID" id="39846262"/>
<evidence type="ECO:0000256" key="2">
    <source>
        <dbReference type="SAM" id="Phobius"/>
    </source>
</evidence>
<evidence type="ECO:0000313" key="5">
    <source>
        <dbReference type="Proteomes" id="UP000296706"/>
    </source>
</evidence>
<gene>
    <name evidence="4" type="ORF">DV733_00290</name>
</gene>
<dbReference type="STRING" id="1457250.GCA_000755225_02348"/>
<dbReference type="Pfam" id="PF23997">
    <property type="entry name" value="DUF7315"/>
    <property type="match status" value="1"/>
</dbReference>
<dbReference type="InterPro" id="IPR055739">
    <property type="entry name" value="DUF7315"/>
</dbReference>
<evidence type="ECO:0000259" key="3">
    <source>
        <dbReference type="Pfam" id="PF23997"/>
    </source>
</evidence>
<feature type="transmembrane region" description="Helical" evidence="2">
    <location>
        <begin position="78"/>
        <end position="97"/>
    </location>
</feature>
<feature type="transmembrane region" description="Helical" evidence="2">
    <location>
        <begin position="27"/>
        <end position="46"/>
    </location>
</feature>
<sequence>MADSDSDRTGRREDGTIVVPMRMYKGITVFSTLVATVLVVLGFVSFDAATRTDHLFRTTLRWVFEAVGVTLSVDVLNVLFGLLGVGLIVLGAGSYILGTRFKTEGMVDRDEGESSVEEEPGSDEDSRSASDPKPERDE</sequence>
<keyword evidence="2" id="KW-0812">Transmembrane</keyword>
<dbReference type="EMBL" id="CP031310">
    <property type="protein sequence ID" value="QCC49758.1"/>
    <property type="molecule type" value="Genomic_DNA"/>
</dbReference>
<dbReference type="AlphaFoldDB" id="A0A4D6H9D9"/>
<keyword evidence="2" id="KW-0472">Membrane</keyword>
<keyword evidence="2" id="KW-1133">Transmembrane helix</keyword>
<proteinExistence type="predicted"/>
<organism evidence="4 5">
    <name type="scientific">Halapricum salinum</name>
    <dbReference type="NCBI Taxonomy" id="1457250"/>
    <lineage>
        <taxon>Archaea</taxon>
        <taxon>Methanobacteriati</taxon>
        <taxon>Methanobacteriota</taxon>
        <taxon>Stenosarchaea group</taxon>
        <taxon>Halobacteria</taxon>
        <taxon>Halobacteriales</taxon>
        <taxon>Haloarculaceae</taxon>
        <taxon>Halapricum</taxon>
    </lineage>
</organism>
<keyword evidence="5" id="KW-1185">Reference proteome</keyword>
<dbReference type="Proteomes" id="UP000296706">
    <property type="component" value="Chromosome"/>
</dbReference>
<evidence type="ECO:0000313" key="4">
    <source>
        <dbReference type="EMBL" id="QCC49758.1"/>
    </source>
</evidence>
<dbReference type="RefSeq" id="WP_049993204.1">
    <property type="nucleotide sequence ID" value="NZ_CP031310.1"/>
</dbReference>
<protein>
    <recommendedName>
        <fullName evidence="3">DUF7315 domain-containing protein</fullName>
    </recommendedName>
</protein>
<evidence type="ECO:0000256" key="1">
    <source>
        <dbReference type="SAM" id="MobiDB-lite"/>
    </source>
</evidence>
<feature type="domain" description="DUF7315" evidence="3">
    <location>
        <begin position="16"/>
        <end position="114"/>
    </location>
</feature>
<feature type="compositionally biased region" description="Acidic residues" evidence="1">
    <location>
        <begin position="110"/>
        <end position="123"/>
    </location>
</feature>
<dbReference type="KEGG" id="hsn:DV733_00290"/>